<reference evidence="1 2" key="1">
    <citation type="journal article" date="2018" name="Nat. Biotechnol.">
        <title>A standardized bacterial taxonomy based on genome phylogeny substantially revises the tree of life.</title>
        <authorList>
            <person name="Parks D.H."/>
            <person name="Chuvochina M."/>
            <person name="Waite D.W."/>
            <person name="Rinke C."/>
            <person name="Skarshewski A."/>
            <person name="Chaumeil P.A."/>
            <person name="Hugenholtz P."/>
        </authorList>
    </citation>
    <scope>NUCLEOTIDE SEQUENCE [LARGE SCALE GENOMIC DNA]</scope>
    <source>
        <strain evidence="1">UBA11978</strain>
    </source>
</reference>
<feature type="non-terminal residue" evidence="1">
    <location>
        <position position="97"/>
    </location>
</feature>
<proteinExistence type="predicted"/>
<organism evidence="1 2">
    <name type="scientific">Alteromonas australica</name>
    <dbReference type="NCBI Taxonomy" id="589873"/>
    <lineage>
        <taxon>Bacteria</taxon>
        <taxon>Pseudomonadati</taxon>
        <taxon>Pseudomonadota</taxon>
        <taxon>Gammaproteobacteria</taxon>
        <taxon>Alteromonadales</taxon>
        <taxon>Alteromonadaceae</taxon>
        <taxon>Alteromonas/Salinimonas group</taxon>
        <taxon>Alteromonas</taxon>
    </lineage>
</organism>
<dbReference type="AlphaFoldDB" id="A0A350P8S6"/>
<sequence length="97" mass="11166">MTTLKKYQSQLASSGYIVEHKPKTSGTNKATVWDKKNIISNLPPWVYTDFKQPESISECKALISATEYTLKDIDLQIEIRKAELERKPGHVHLKEDY</sequence>
<name>A0A350P8S6_9ALTE</name>
<comment type="caution">
    <text evidence="1">The sequence shown here is derived from an EMBL/GenBank/DDBJ whole genome shotgun (WGS) entry which is preliminary data.</text>
</comment>
<gene>
    <name evidence="1" type="ORF">DCW74_18405</name>
</gene>
<dbReference type="EMBL" id="DNAN01000641">
    <property type="protein sequence ID" value="HAW77693.1"/>
    <property type="molecule type" value="Genomic_DNA"/>
</dbReference>
<accession>A0A350P8S6</accession>
<protein>
    <submittedName>
        <fullName evidence="1">Uncharacterized protein</fullName>
    </submittedName>
</protein>
<dbReference type="Proteomes" id="UP000263517">
    <property type="component" value="Unassembled WGS sequence"/>
</dbReference>
<evidence type="ECO:0000313" key="2">
    <source>
        <dbReference type="Proteomes" id="UP000263517"/>
    </source>
</evidence>
<evidence type="ECO:0000313" key="1">
    <source>
        <dbReference type="EMBL" id="HAW77693.1"/>
    </source>
</evidence>